<dbReference type="PANTHER" id="PTHR34153:SF2">
    <property type="entry name" value="SI:CH211-262H13.3-RELATED"/>
    <property type="match status" value="1"/>
</dbReference>
<proteinExistence type="predicted"/>
<feature type="domain" description="DUF4806" evidence="2">
    <location>
        <begin position="307"/>
        <end position="376"/>
    </location>
</feature>
<evidence type="ECO:0000313" key="3">
    <source>
        <dbReference type="EMBL" id="KAF7250147.1"/>
    </source>
</evidence>
<protein>
    <recommendedName>
        <fullName evidence="2">DUF4806 domain-containing protein</fullName>
    </recommendedName>
</protein>
<feature type="region of interest" description="Disordered" evidence="1">
    <location>
        <begin position="192"/>
        <end position="257"/>
    </location>
</feature>
<dbReference type="Proteomes" id="UP000822476">
    <property type="component" value="Unassembled WGS sequence"/>
</dbReference>
<evidence type="ECO:0000256" key="1">
    <source>
        <dbReference type="SAM" id="MobiDB-lite"/>
    </source>
</evidence>
<feature type="compositionally biased region" description="Low complexity" evidence="1">
    <location>
        <begin position="212"/>
        <end position="223"/>
    </location>
</feature>
<gene>
    <name evidence="3" type="ORF">EG68_11824</name>
</gene>
<dbReference type="InterPro" id="IPR032071">
    <property type="entry name" value="DUF4806"/>
</dbReference>
<reference evidence="3" key="1">
    <citation type="submission" date="2019-07" db="EMBL/GenBank/DDBJ databases">
        <title>Annotation for the trematode Paragonimus miyazaki's.</title>
        <authorList>
            <person name="Choi Y.-J."/>
        </authorList>
    </citation>
    <scope>NUCLEOTIDE SEQUENCE</scope>
    <source>
        <strain evidence="3">Japan</strain>
    </source>
</reference>
<organism evidence="3 4">
    <name type="scientific">Paragonimus skrjabini miyazakii</name>
    <dbReference type="NCBI Taxonomy" id="59628"/>
    <lineage>
        <taxon>Eukaryota</taxon>
        <taxon>Metazoa</taxon>
        <taxon>Spiralia</taxon>
        <taxon>Lophotrochozoa</taxon>
        <taxon>Platyhelminthes</taxon>
        <taxon>Trematoda</taxon>
        <taxon>Digenea</taxon>
        <taxon>Plagiorchiida</taxon>
        <taxon>Troglotremata</taxon>
        <taxon>Troglotrematidae</taxon>
        <taxon>Paragonimus</taxon>
    </lineage>
</organism>
<keyword evidence="4" id="KW-1185">Reference proteome</keyword>
<accession>A0A8S9YLE2</accession>
<evidence type="ECO:0000313" key="4">
    <source>
        <dbReference type="Proteomes" id="UP000822476"/>
    </source>
</evidence>
<dbReference type="EMBL" id="JTDE01005316">
    <property type="protein sequence ID" value="KAF7250147.1"/>
    <property type="molecule type" value="Genomic_DNA"/>
</dbReference>
<dbReference type="AlphaFoldDB" id="A0A8S9YLE2"/>
<dbReference type="PANTHER" id="PTHR34153">
    <property type="entry name" value="SI:CH211-262H13.3-RELATED-RELATED"/>
    <property type="match status" value="1"/>
</dbReference>
<sequence length="449" mass="49536">MKRFYCLPGLSKSSLNRRLRRLAAEQDDPTALSDIVTDYLPVAASADRGIMVVDAPAMDCESRLTIEDVSNDEGIPTVEIQGSPSTSAGQPADQIAGTMPGLHVRYSSGDNFTGSISDDILATYMHCNMSLTDLGRWLRMLNFYFPHLPIDPRTILRTPRSNKVRCIGGGEFVHLGSAASHSVPTAFLPCTPPPPIPQKRSTEKRLSFSENTPPGATTAGCATIHSPLSSSPYNRDIPPVRFREDSPGIRPSTSPTLTSTDERLDYVVQTVRQLSIRLERVECKLDFLIAKKRKQHAEGVEVAVSCKEFHLPLASEVELMQLEAKLQDNGTRCKLIRLLSAYGGRSCGEAVRHILTRVISAAFAPQCNLLGMHGKTGIANKLIYMVMRDAVRVDSRFENMTDTEYNIVVREWLHNARLRKSLRANKGHVRTSVIILESQPEVPSTSGNL</sequence>
<comment type="caution">
    <text evidence="3">The sequence shown here is derived from an EMBL/GenBank/DDBJ whole genome shotgun (WGS) entry which is preliminary data.</text>
</comment>
<evidence type="ECO:0000259" key="2">
    <source>
        <dbReference type="Pfam" id="PF16064"/>
    </source>
</evidence>
<dbReference type="OrthoDB" id="6780942at2759"/>
<dbReference type="Pfam" id="PF16064">
    <property type="entry name" value="DUF4806"/>
    <property type="match status" value="1"/>
</dbReference>
<name>A0A8S9YLE2_9TREM</name>